<dbReference type="SMART" id="SM00382">
    <property type="entry name" value="AAA"/>
    <property type="match status" value="1"/>
</dbReference>
<dbReference type="OrthoDB" id="9810761at2"/>
<dbReference type="InterPro" id="IPR001482">
    <property type="entry name" value="T2SS/T4SS_dom"/>
</dbReference>
<sequence>MGLLERLEQAKLVKAAQDKDVQPENIEYYDEYEEFKDKIHMELVKRANTPLGEDEKPTDIRTVISQLVEAGGEDIPRSTKQKLVQQIYDEAQGLGPLEKLLRDDTISEVMVNGPYNVYVERRGRLELTDIKLKDDRYVLELIGKIAGPLGRRCDESSPMLDARLPDGSRVNAIIPPLSLKGPSITIRKFSKIPLRADNLIDFGSASFQMLQFLEACVKARANVIVCGGTGSGKTTLLNILSAYIPDDERIVTIEDSAELQLSQRHTLTLESRPSNAEGKGEITIRDLVRNALRMRPDRIIVGECRSGETLDMLQAMNTGHDGSMTTAHANSSRDVISRLETMVLMAGMDLPIRAIREQIASAFDIIVNQSRMKDGSRKIVEISEVLGMESDVVTLQTLYRFVPEGFDTSGKALGHYEATGIRPRVIGKMEDRGIHPMDSWFA</sequence>
<dbReference type="Gene3D" id="3.40.50.300">
    <property type="entry name" value="P-loop containing nucleotide triphosphate hydrolases"/>
    <property type="match status" value="1"/>
</dbReference>
<protein>
    <recommendedName>
        <fullName evidence="2">AAA+ ATPase domain-containing protein</fullName>
    </recommendedName>
</protein>
<evidence type="ECO:0000259" key="2">
    <source>
        <dbReference type="SMART" id="SM00382"/>
    </source>
</evidence>
<evidence type="ECO:0000313" key="4">
    <source>
        <dbReference type="Proteomes" id="UP000005384"/>
    </source>
</evidence>
<name>G5IGA3_9FIRM</name>
<dbReference type="HOGENOM" id="CLU_005379_4_1_9"/>
<dbReference type="EMBL" id="ADLN01000057">
    <property type="protein sequence ID" value="EHI59465.1"/>
    <property type="molecule type" value="Genomic_DNA"/>
</dbReference>
<gene>
    <name evidence="3" type="ORF">HMPREF9473_02531</name>
</gene>
<reference evidence="3 4" key="1">
    <citation type="submission" date="2011-08" db="EMBL/GenBank/DDBJ databases">
        <title>The Genome Sequence of Clostridium hathewayi WAL-18680.</title>
        <authorList>
            <consortium name="The Broad Institute Genome Sequencing Platform"/>
            <person name="Earl A."/>
            <person name="Ward D."/>
            <person name="Feldgarden M."/>
            <person name="Gevers D."/>
            <person name="Finegold S.M."/>
            <person name="Summanen P.H."/>
            <person name="Molitoris D.R."/>
            <person name="Song M."/>
            <person name="Daigneault M."/>
            <person name="Allen-Vercoe E."/>
            <person name="Young S.K."/>
            <person name="Zeng Q."/>
            <person name="Gargeya S."/>
            <person name="Fitzgerald M."/>
            <person name="Haas B."/>
            <person name="Abouelleil A."/>
            <person name="Alvarado L."/>
            <person name="Arachchi H.M."/>
            <person name="Berlin A."/>
            <person name="Brown A."/>
            <person name="Chapman S.B."/>
            <person name="Chen Z."/>
            <person name="Dunbar C."/>
            <person name="Freedman E."/>
            <person name="Gearin G."/>
            <person name="Gellesch M."/>
            <person name="Goldberg J."/>
            <person name="Griggs A."/>
            <person name="Gujja S."/>
            <person name="Heiman D."/>
            <person name="Howarth C."/>
            <person name="Larson L."/>
            <person name="Lui A."/>
            <person name="MacDonald P.J.P."/>
            <person name="Montmayeur A."/>
            <person name="Murphy C."/>
            <person name="Neiman D."/>
            <person name="Pearson M."/>
            <person name="Priest M."/>
            <person name="Roberts A."/>
            <person name="Saif S."/>
            <person name="Shea T."/>
            <person name="Shenoy N."/>
            <person name="Sisk P."/>
            <person name="Stolte C."/>
            <person name="Sykes S."/>
            <person name="Wortman J."/>
            <person name="Nusbaum C."/>
            <person name="Birren B."/>
        </authorList>
    </citation>
    <scope>NUCLEOTIDE SEQUENCE [LARGE SCALE GENOMIC DNA]</scope>
    <source>
        <strain evidence="3 4">WAL-18680</strain>
    </source>
</reference>
<organism evidence="3 4">
    <name type="scientific">Hungatella hathewayi WAL-18680</name>
    <dbReference type="NCBI Taxonomy" id="742737"/>
    <lineage>
        <taxon>Bacteria</taxon>
        <taxon>Bacillati</taxon>
        <taxon>Bacillota</taxon>
        <taxon>Clostridia</taxon>
        <taxon>Lachnospirales</taxon>
        <taxon>Lachnospiraceae</taxon>
        <taxon>Hungatella</taxon>
    </lineage>
</organism>
<dbReference type="Proteomes" id="UP000005384">
    <property type="component" value="Unassembled WGS sequence"/>
</dbReference>
<evidence type="ECO:0000256" key="1">
    <source>
        <dbReference type="ARBA" id="ARBA00006611"/>
    </source>
</evidence>
<evidence type="ECO:0000313" key="3">
    <source>
        <dbReference type="EMBL" id="EHI59465.1"/>
    </source>
</evidence>
<dbReference type="PANTHER" id="PTHR30486">
    <property type="entry name" value="TWITCHING MOTILITY PROTEIN PILT"/>
    <property type="match status" value="1"/>
</dbReference>
<dbReference type="Gene3D" id="3.30.450.380">
    <property type="match status" value="1"/>
</dbReference>
<comment type="caution">
    <text evidence="3">The sequence shown here is derived from an EMBL/GenBank/DDBJ whole genome shotgun (WGS) entry which is preliminary data.</text>
</comment>
<dbReference type="InterPro" id="IPR003593">
    <property type="entry name" value="AAA+_ATPase"/>
</dbReference>
<feature type="domain" description="AAA+ ATPase" evidence="2">
    <location>
        <begin position="219"/>
        <end position="373"/>
    </location>
</feature>
<dbReference type="PANTHER" id="PTHR30486:SF15">
    <property type="entry name" value="TYPE II_IV SECRETION SYSTEM ATPASE"/>
    <property type="match status" value="1"/>
</dbReference>
<dbReference type="GO" id="GO:0016887">
    <property type="term" value="F:ATP hydrolysis activity"/>
    <property type="evidence" value="ECO:0007669"/>
    <property type="project" value="InterPro"/>
</dbReference>
<dbReference type="PATRIC" id="fig|742737.3.peg.2547"/>
<keyword evidence="4" id="KW-1185">Reference proteome</keyword>
<accession>G5IGA3</accession>
<dbReference type="CDD" id="cd01130">
    <property type="entry name" value="VirB11-like_ATPase"/>
    <property type="match status" value="1"/>
</dbReference>
<dbReference type="InterPro" id="IPR027417">
    <property type="entry name" value="P-loop_NTPase"/>
</dbReference>
<dbReference type="AlphaFoldDB" id="G5IGA3"/>
<dbReference type="InterPro" id="IPR050921">
    <property type="entry name" value="T4SS_GSP_E_ATPase"/>
</dbReference>
<dbReference type="RefSeq" id="WP_006780510.1">
    <property type="nucleotide sequence ID" value="NZ_CP040506.1"/>
</dbReference>
<dbReference type="Pfam" id="PF00437">
    <property type="entry name" value="T2SSE"/>
    <property type="match status" value="1"/>
</dbReference>
<dbReference type="SUPFAM" id="SSF52540">
    <property type="entry name" value="P-loop containing nucleoside triphosphate hydrolases"/>
    <property type="match status" value="1"/>
</dbReference>
<comment type="similarity">
    <text evidence="1">Belongs to the GSP E family.</text>
</comment>
<proteinExistence type="inferred from homology"/>